<evidence type="ECO:0000256" key="5">
    <source>
        <dbReference type="ARBA" id="ARBA00022664"/>
    </source>
</evidence>
<protein>
    <recommendedName>
        <fullName evidence="3">Cysteine-rich PDZ-binding protein</fullName>
    </recommendedName>
    <alternativeName>
        <fullName evidence="8">Cysteine-rich interactor of PDZ three</fullName>
    </alternativeName>
</protein>
<dbReference type="eggNOG" id="KOG3476">
    <property type="taxonomic scope" value="Eukaryota"/>
</dbReference>
<dbReference type="OMA" id="MPCDKCE"/>
<comment type="similarity">
    <text evidence="2">Belongs to the CRIPT family.</text>
</comment>
<keyword evidence="10" id="KW-1185">Reference proteome</keyword>
<dbReference type="STRING" id="2903.R1DEW0"/>
<dbReference type="GO" id="GO:0031122">
    <property type="term" value="P:cytoplasmic microtubule organization"/>
    <property type="evidence" value="ECO:0007669"/>
    <property type="project" value="TreeGrafter"/>
</dbReference>
<name>A0A0D3KE03_EMIH1</name>
<evidence type="ECO:0000256" key="8">
    <source>
        <dbReference type="ARBA" id="ARBA00032518"/>
    </source>
</evidence>
<evidence type="ECO:0000256" key="3">
    <source>
        <dbReference type="ARBA" id="ARBA00018615"/>
    </source>
</evidence>
<keyword evidence="7" id="KW-0508">mRNA splicing</keyword>
<dbReference type="HOGENOM" id="CLU_133934_0_0_1"/>
<dbReference type="GO" id="GO:0008380">
    <property type="term" value="P:RNA splicing"/>
    <property type="evidence" value="ECO:0007669"/>
    <property type="project" value="UniProtKB-KW"/>
</dbReference>
<dbReference type="Pfam" id="PF10235">
    <property type="entry name" value="Cript"/>
    <property type="match status" value="1"/>
</dbReference>
<proteinExistence type="inferred from homology"/>
<dbReference type="InterPro" id="IPR019367">
    <property type="entry name" value="PDZ-binding_CRIPT"/>
</dbReference>
<dbReference type="GO" id="GO:0005737">
    <property type="term" value="C:cytoplasm"/>
    <property type="evidence" value="ECO:0007669"/>
    <property type="project" value="UniProtKB-SubCell"/>
</dbReference>
<dbReference type="KEGG" id="ehx:EMIHUDRAFT_78073"/>
<sequence length="117" mass="12801">MVCDDCKSKLSVISAPDPWKSGSRGGGGGAERKIGENKLLRKGIRSNPYGNACKICKLRVQQNNAMYCGQCAYAKGLCAICGKQVIDTSMYAMRESGNVIHQARGEERERVGWSRIE</sequence>
<keyword evidence="4" id="KW-0963">Cytoplasm</keyword>
<keyword evidence="6" id="KW-0747">Spliceosome</keyword>
<dbReference type="Proteomes" id="UP000013827">
    <property type="component" value="Unassembled WGS sequence"/>
</dbReference>
<reference evidence="10" key="1">
    <citation type="journal article" date="2013" name="Nature">
        <title>Pan genome of the phytoplankton Emiliania underpins its global distribution.</title>
        <authorList>
            <person name="Read B.A."/>
            <person name="Kegel J."/>
            <person name="Klute M.J."/>
            <person name="Kuo A."/>
            <person name="Lefebvre S.C."/>
            <person name="Maumus F."/>
            <person name="Mayer C."/>
            <person name="Miller J."/>
            <person name="Monier A."/>
            <person name="Salamov A."/>
            <person name="Young J."/>
            <person name="Aguilar M."/>
            <person name="Claverie J.M."/>
            <person name="Frickenhaus S."/>
            <person name="Gonzalez K."/>
            <person name="Herman E.K."/>
            <person name="Lin Y.C."/>
            <person name="Napier J."/>
            <person name="Ogata H."/>
            <person name="Sarno A.F."/>
            <person name="Shmutz J."/>
            <person name="Schroeder D."/>
            <person name="de Vargas C."/>
            <person name="Verret F."/>
            <person name="von Dassow P."/>
            <person name="Valentin K."/>
            <person name="Van de Peer Y."/>
            <person name="Wheeler G."/>
            <person name="Dacks J.B."/>
            <person name="Delwiche C.F."/>
            <person name="Dyhrman S.T."/>
            <person name="Glockner G."/>
            <person name="John U."/>
            <person name="Richards T."/>
            <person name="Worden A.Z."/>
            <person name="Zhang X."/>
            <person name="Grigoriev I.V."/>
            <person name="Allen A.E."/>
            <person name="Bidle K."/>
            <person name="Borodovsky M."/>
            <person name="Bowler C."/>
            <person name="Brownlee C."/>
            <person name="Cock J.M."/>
            <person name="Elias M."/>
            <person name="Gladyshev V.N."/>
            <person name="Groth M."/>
            <person name="Guda C."/>
            <person name="Hadaegh A."/>
            <person name="Iglesias-Rodriguez M.D."/>
            <person name="Jenkins J."/>
            <person name="Jones B.M."/>
            <person name="Lawson T."/>
            <person name="Leese F."/>
            <person name="Lindquist E."/>
            <person name="Lobanov A."/>
            <person name="Lomsadze A."/>
            <person name="Malik S.B."/>
            <person name="Marsh M.E."/>
            <person name="Mackinder L."/>
            <person name="Mock T."/>
            <person name="Mueller-Roeber B."/>
            <person name="Pagarete A."/>
            <person name="Parker M."/>
            <person name="Probert I."/>
            <person name="Quesneville H."/>
            <person name="Raines C."/>
            <person name="Rensing S.A."/>
            <person name="Riano-Pachon D.M."/>
            <person name="Richier S."/>
            <person name="Rokitta S."/>
            <person name="Shiraiwa Y."/>
            <person name="Soanes D.M."/>
            <person name="van der Giezen M."/>
            <person name="Wahlund T.M."/>
            <person name="Williams B."/>
            <person name="Wilson W."/>
            <person name="Wolfe G."/>
            <person name="Wurch L.L."/>
        </authorList>
    </citation>
    <scope>NUCLEOTIDE SEQUENCE</scope>
</reference>
<dbReference type="EnsemblProtists" id="EOD33988">
    <property type="protein sequence ID" value="EOD33988"/>
    <property type="gene ID" value="EMIHUDRAFT_78073"/>
</dbReference>
<dbReference type="GO" id="GO:0006397">
    <property type="term" value="P:mRNA processing"/>
    <property type="evidence" value="ECO:0007669"/>
    <property type="project" value="UniProtKB-KW"/>
</dbReference>
<dbReference type="PANTHER" id="PTHR11805">
    <property type="entry name" value="CYSTEINE-RICH PDZ-BINDING PROTEIN"/>
    <property type="match status" value="1"/>
</dbReference>
<evidence type="ECO:0000256" key="1">
    <source>
        <dbReference type="ARBA" id="ARBA00004496"/>
    </source>
</evidence>
<organism evidence="9 10">
    <name type="scientific">Emiliania huxleyi (strain CCMP1516)</name>
    <dbReference type="NCBI Taxonomy" id="280463"/>
    <lineage>
        <taxon>Eukaryota</taxon>
        <taxon>Haptista</taxon>
        <taxon>Haptophyta</taxon>
        <taxon>Prymnesiophyceae</taxon>
        <taxon>Isochrysidales</taxon>
        <taxon>Noelaerhabdaceae</taxon>
        <taxon>Emiliania</taxon>
    </lineage>
</organism>
<dbReference type="AlphaFoldDB" id="A0A0D3KE03"/>
<evidence type="ECO:0000256" key="6">
    <source>
        <dbReference type="ARBA" id="ARBA00022728"/>
    </source>
</evidence>
<dbReference type="RefSeq" id="XP_005786417.1">
    <property type="nucleotide sequence ID" value="XM_005786360.1"/>
</dbReference>
<dbReference type="PaxDb" id="2903-EOD33988"/>
<dbReference type="GeneID" id="17279261"/>
<comment type="subcellular location">
    <subcellularLocation>
        <location evidence="1">Cytoplasm</location>
    </subcellularLocation>
</comment>
<dbReference type="GO" id="GO:0005681">
    <property type="term" value="C:spliceosomal complex"/>
    <property type="evidence" value="ECO:0007669"/>
    <property type="project" value="UniProtKB-KW"/>
</dbReference>
<evidence type="ECO:0000256" key="4">
    <source>
        <dbReference type="ARBA" id="ARBA00022490"/>
    </source>
</evidence>
<evidence type="ECO:0000256" key="2">
    <source>
        <dbReference type="ARBA" id="ARBA00009021"/>
    </source>
</evidence>
<dbReference type="GO" id="GO:0008017">
    <property type="term" value="F:microtubule binding"/>
    <property type="evidence" value="ECO:0007669"/>
    <property type="project" value="TreeGrafter"/>
</dbReference>
<evidence type="ECO:0000313" key="9">
    <source>
        <dbReference type="EnsemblProtists" id="EOD33988"/>
    </source>
</evidence>
<dbReference type="PANTHER" id="PTHR11805:SF1">
    <property type="entry name" value="CYSTEINE-RICH PDZ-BINDING PROTEIN"/>
    <property type="match status" value="1"/>
</dbReference>
<evidence type="ECO:0000256" key="7">
    <source>
        <dbReference type="ARBA" id="ARBA00023187"/>
    </source>
</evidence>
<reference evidence="9" key="2">
    <citation type="submission" date="2024-10" db="UniProtKB">
        <authorList>
            <consortium name="EnsemblProtists"/>
        </authorList>
    </citation>
    <scope>IDENTIFICATION</scope>
</reference>
<evidence type="ECO:0000313" key="10">
    <source>
        <dbReference type="Proteomes" id="UP000013827"/>
    </source>
</evidence>
<accession>A0A0D3KE03</accession>
<keyword evidence="5" id="KW-0507">mRNA processing</keyword>